<accession>A0A8J3R6F8</accession>
<dbReference type="SUPFAM" id="SSF46785">
    <property type="entry name" value="Winged helix' DNA-binding domain"/>
    <property type="match status" value="1"/>
</dbReference>
<dbReference type="AlphaFoldDB" id="A0A8J3R6F8"/>
<comment type="caution">
    <text evidence="1">The sequence shown here is derived from an EMBL/GenBank/DDBJ whole genome shotgun (WGS) entry which is preliminary data.</text>
</comment>
<sequence>MQQPPPPIFPIFRSRITCAVLTHTYVGDKEHSITALAAATGTDSGTMAREVSRLERAGILASRHVGRTKLVRANHAAPFYGPLRDLVTIILGPAQVLSEELADVEGIEEAAIFGSWAARIHGESGPTPVDIDLLIIGRPDRDDLYDAAARAKSRLGREVNAVVVTRSRWEANKDGFIRELHSRPVVAVPLPHGNAA</sequence>
<protein>
    <submittedName>
        <fullName evidence="1">ArsR family transcriptional regulator</fullName>
    </submittedName>
</protein>
<dbReference type="Gene3D" id="1.10.10.10">
    <property type="entry name" value="Winged helix-like DNA-binding domain superfamily/Winged helix DNA-binding domain"/>
    <property type="match status" value="1"/>
</dbReference>
<gene>
    <name evidence="1" type="ORF">Mth01_11020</name>
</gene>
<proteinExistence type="predicted"/>
<dbReference type="InterPro" id="IPR036388">
    <property type="entry name" value="WH-like_DNA-bd_sf"/>
</dbReference>
<keyword evidence="2" id="KW-1185">Reference proteome</keyword>
<evidence type="ECO:0000313" key="1">
    <source>
        <dbReference type="EMBL" id="GIH68849.1"/>
    </source>
</evidence>
<dbReference type="InterPro" id="IPR036390">
    <property type="entry name" value="WH_DNA-bd_sf"/>
</dbReference>
<dbReference type="InterPro" id="IPR043519">
    <property type="entry name" value="NT_sf"/>
</dbReference>
<dbReference type="CDD" id="cd00090">
    <property type="entry name" value="HTH_ARSR"/>
    <property type="match status" value="1"/>
</dbReference>
<reference evidence="1" key="1">
    <citation type="submission" date="2021-01" db="EMBL/GenBank/DDBJ databases">
        <title>Whole genome shotgun sequence of Sphaerimonospora thailandensis NBRC 107569.</title>
        <authorList>
            <person name="Komaki H."/>
            <person name="Tamura T."/>
        </authorList>
    </citation>
    <scope>NUCLEOTIDE SEQUENCE</scope>
    <source>
        <strain evidence="1">NBRC 107569</strain>
    </source>
</reference>
<dbReference type="SUPFAM" id="SSF81301">
    <property type="entry name" value="Nucleotidyltransferase"/>
    <property type="match status" value="1"/>
</dbReference>
<dbReference type="InterPro" id="IPR011991">
    <property type="entry name" value="ArsR-like_HTH"/>
</dbReference>
<dbReference type="CDD" id="cd05403">
    <property type="entry name" value="NT_KNTase_like"/>
    <property type="match status" value="1"/>
</dbReference>
<dbReference type="Proteomes" id="UP000610966">
    <property type="component" value="Unassembled WGS sequence"/>
</dbReference>
<dbReference type="Gene3D" id="3.30.460.10">
    <property type="entry name" value="Beta Polymerase, domain 2"/>
    <property type="match status" value="1"/>
</dbReference>
<organism evidence="1 2">
    <name type="scientific">Sphaerimonospora thailandensis</name>
    <dbReference type="NCBI Taxonomy" id="795644"/>
    <lineage>
        <taxon>Bacteria</taxon>
        <taxon>Bacillati</taxon>
        <taxon>Actinomycetota</taxon>
        <taxon>Actinomycetes</taxon>
        <taxon>Streptosporangiales</taxon>
        <taxon>Streptosporangiaceae</taxon>
        <taxon>Sphaerimonospora</taxon>
    </lineage>
</organism>
<dbReference type="EMBL" id="BOOG01000011">
    <property type="protein sequence ID" value="GIH68849.1"/>
    <property type="molecule type" value="Genomic_DNA"/>
</dbReference>
<evidence type="ECO:0000313" key="2">
    <source>
        <dbReference type="Proteomes" id="UP000610966"/>
    </source>
</evidence>
<name>A0A8J3R6F8_9ACTN</name>